<proteinExistence type="inferred from homology"/>
<sequence>MGSTTKAAGLGWRVLLLVLLGLTPLGLAACAADSGNRPMGCEAATTACLKGTALVAMETSKGPVELTLDGAAAPLTAGNFVDLVRRGVYDGTVFHRVVKEPVPFVVQGGDPSSADPKVPASDYGAGGFVDPASGESRRIPLELKLDGEQEPRYGEEITSPTVTRQLALSHERGAVAMARSNDPNSASAQFYVALQALPELDGRYAVFGRVSKGMDVIDRIQQGDKLIRARVIDGGTLVQSKKP</sequence>
<evidence type="ECO:0000256" key="2">
    <source>
        <dbReference type="ARBA" id="ARBA00023235"/>
    </source>
</evidence>
<dbReference type="InterPro" id="IPR044665">
    <property type="entry name" value="E_coli_cyclophilin_A-like"/>
</dbReference>
<comment type="catalytic activity">
    <reaction evidence="3">
        <text>[protein]-peptidylproline (omega=180) = [protein]-peptidylproline (omega=0)</text>
        <dbReference type="Rhea" id="RHEA:16237"/>
        <dbReference type="Rhea" id="RHEA-COMP:10747"/>
        <dbReference type="Rhea" id="RHEA-COMP:10748"/>
        <dbReference type="ChEBI" id="CHEBI:83833"/>
        <dbReference type="ChEBI" id="CHEBI:83834"/>
        <dbReference type="EC" id="5.2.1.8"/>
    </reaction>
</comment>
<evidence type="ECO:0000256" key="3">
    <source>
        <dbReference type="RuleBase" id="RU363019"/>
    </source>
</evidence>
<dbReference type="PANTHER" id="PTHR43246">
    <property type="entry name" value="PEPTIDYL-PROLYL CIS-TRANS ISOMERASE CYP38, CHLOROPLASTIC"/>
    <property type="match status" value="1"/>
</dbReference>
<dbReference type="Proteomes" id="UP001304461">
    <property type="component" value="Unassembled WGS sequence"/>
</dbReference>
<gene>
    <name evidence="5" type="ORF">VB738_13740</name>
</gene>
<evidence type="ECO:0000313" key="5">
    <source>
        <dbReference type="EMBL" id="MEA5392320.1"/>
    </source>
</evidence>
<dbReference type="Gene3D" id="2.40.100.10">
    <property type="entry name" value="Cyclophilin-like"/>
    <property type="match status" value="1"/>
</dbReference>
<dbReference type="PRINTS" id="PR00153">
    <property type="entry name" value="CSAPPISMRASE"/>
</dbReference>
<dbReference type="PROSITE" id="PS50072">
    <property type="entry name" value="CSA_PPIASE_2"/>
    <property type="match status" value="1"/>
</dbReference>
<dbReference type="GO" id="GO:0003755">
    <property type="term" value="F:peptidyl-prolyl cis-trans isomerase activity"/>
    <property type="evidence" value="ECO:0007669"/>
    <property type="project" value="UniProtKB-EC"/>
</dbReference>
<keyword evidence="6" id="KW-1185">Reference proteome</keyword>
<dbReference type="EC" id="5.2.1.8" evidence="3"/>
<accession>A0ABU5RX15</accession>
<evidence type="ECO:0000256" key="1">
    <source>
        <dbReference type="ARBA" id="ARBA00023110"/>
    </source>
</evidence>
<feature type="domain" description="PPIase cyclophilin-type" evidence="4">
    <location>
        <begin position="62"/>
        <end position="243"/>
    </location>
</feature>
<dbReference type="RefSeq" id="WP_323306273.1">
    <property type="nucleotide sequence ID" value="NZ_JAYGHX010000009.1"/>
</dbReference>
<evidence type="ECO:0000259" key="4">
    <source>
        <dbReference type="PROSITE" id="PS50072"/>
    </source>
</evidence>
<name>A0ABU5RX15_9CYAN</name>
<protein>
    <recommendedName>
        <fullName evidence="3">Peptidyl-prolyl cis-trans isomerase</fullName>
        <shortName evidence="3">PPIase</shortName>
        <ecNumber evidence="3">5.2.1.8</ecNumber>
    </recommendedName>
</protein>
<dbReference type="PROSITE" id="PS51257">
    <property type="entry name" value="PROKAR_LIPOPROTEIN"/>
    <property type="match status" value="1"/>
</dbReference>
<comment type="similarity">
    <text evidence="3">Belongs to the cyclophilin-type PPIase family.</text>
</comment>
<dbReference type="InterPro" id="IPR029000">
    <property type="entry name" value="Cyclophilin-like_dom_sf"/>
</dbReference>
<dbReference type="InterPro" id="IPR002130">
    <property type="entry name" value="Cyclophilin-type_PPIase_dom"/>
</dbReference>
<keyword evidence="2 3" id="KW-0413">Isomerase</keyword>
<comment type="function">
    <text evidence="3">PPIases accelerate the folding of proteins. It catalyzes the cis-trans isomerization of proline imidic peptide bonds in oligopeptides.</text>
</comment>
<keyword evidence="1 3" id="KW-0697">Rotamase</keyword>
<evidence type="ECO:0000313" key="6">
    <source>
        <dbReference type="Proteomes" id="UP001304461"/>
    </source>
</evidence>
<dbReference type="SUPFAM" id="SSF50891">
    <property type="entry name" value="Cyclophilin-like"/>
    <property type="match status" value="1"/>
</dbReference>
<comment type="caution">
    <text evidence="5">The sequence shown here is derived from an EMBL/GenBank/DDBJ whole genome shotgun (WGS) entry which is preliminary data.</text>
</comment>
<organism evidence="5 6">
    <name type="scientific">Cyanobium gracile UHCC 0139</name>
    <dbReference type="NCBI Taxonomy" id="3110308"/>
    <lineage>
        <taxon>Bacteria</taxon>
        <taxon>Bacillati</taxon>
        <taxon>Cyanobacteriota</taxon>
        <taxon>Cyanophyceae</taxon>
        <taxon>Synechococcales</taxon>
        <taxon>Prochlorococcaceae</taxon>
        <taxon>Cyanobium</taxon>
    </lineage>
</organism>
<reference evidence="5 6" key="1">
    <citation type="submission" date="2023-12" db="EMBL/GenBank/DDBJ databases">
        <title>Baltic Sea Cyanobacteria.</title>
        <authorList>
            <person name="Delbaje E."/>
            <person name="Fewer D.P."/>
            <person name="Shishido T.K."/>
        </authorList>
    </citation>
    <scope>NUCLEOTIDE SEQUENCE [LARGE SCALE GENOMIC DNA]</scope>
    <source>
        <strain evidence="5 6">UHCC 0139</strain>
    </source>
</reference>
<dbReference type="EMBL" id="JAYGHX010000009">
    <property type="protein sequence ID" value="MEA5392320.1"/>
    <property type="molecule type" value="Genomic_DNA"/>
</dbReference>
<dbReference type="Pfam" id="PF00160">
    <property type="entry name" value="Pro_isomerase"/>
    <property type="match status" value="1"/>
</dbReference>